<dbReference type="OrthoDB" id="5421932at2"/>
<reference evidence="2" key="1">
    <citation type="submission" date="2016-11" db="EMBL/GenBank/DDBJ databases">
        <authorList>
            <person name="Varghese N."/>
            <person name="Submissions S."/>
        </authorList>
    </citation>
    <scope>NUCLEOTIDE SEQUENCE [LARGE SCALE GENOMIC DNA]</scope>
    <source>
        <strain evidence="2">DSM 16219</strain>
    </source>
</reference>
<dbReference type="RefSeq" id="WP_073479145.1">
    <property type="nucleotide sequence ID" value="NZ_FQZU01000071.1"/>
</dbReference>
<gene>
    <name evidence="1" type="ORF">SAMN02745216_05195</name>
</gene>
<proteinExistence type="predicted"/>
<evidence type="ECO:0000313" key="2">
    <source>
        <dbReference type="Proteomes" id="UP000183994"/>
    </source>
</evidence>
<organism evidence="1 2">
    <name type="scientific">Desulfatibacillum alkenivorans DSM 16219</name>
    <dbReference type="NCBI Taxonomy" id="1121393"/>
    <lineage>
        <taxon>Bacteria</taxon>
        <taxon>Pseudomonadati</taxon>
        <taxon>Thermodesulfobacteriota</taxon>
        <taxon>Desulfobacteria</taxon>
        <taxon>Desulfobacterales</taxon>
        <taxon>Desulfatibacillaceae</taxon>
        <taxon>Desulfatibacillum</taxon>
    </lineage>
</organism>
<evidence type="ECO:0000313" key="1">
    <source>
        <dbReference type="EMBL" id="SHL43829.1"/>
    </source>
</evidence>
<sequence length="69" mass="7926">MGIFLKDGSLGQVVSSDPTDCFGNFNRGDKVCMKWCAMRLACCIEYDRQMEDEYIMEDDWQPMGSMIVN</sequence>
<protein>
    <submittedName>
        <fullName evidence="1">Uncharacterized protein</fullName>
    </submittedName>
</protein>
<accession>A0A1M7AN53</accession>
<dbReference type="Proteomes" id="UP000183994">
    <property type="component" value="Unassembled WGS sequence"/>
</dbReference>
<dbReference type="EMBL" id="FQZU01000071">
    <property type="protein sequence ID" value="SHL43829.1"/>
    <property type="molecule type" value="Genomic_DNA"/>
</dbReference>
<dbReference type="STRING" id="1121393.SAMN02745216_05195"/>
<dbReference type="AlphaFoldDB" id="A0A1M7AN53"/>
<name>A0A1M7AN53_9BACT</name>
<keyword evidence="2" id="KW-1185">Reference proteome</keyword>